<feature type="transmembrane region" description="Helical" evidence="12">
    <location>
        <begin position="449"/>
        <end position="472"/>
    </location>
</feature>
<evidence type="ECO:0000256" key="4">
    <source>
        <dbReference type="ARBA" id="ARBA00022692"/>
    </source>
</evidence>
<keyword evidence="4 12" id="KW-0812">Transmembrane</keyword>
<gene>
    <name evidence="15" type="ORF">C5167_012382</name>
</gene>
<reference evidence="15 16" key="1">
    <citation type="journal article" date="2018" name="Science">
        <title>The opium poppy genome and morphinan production.</title>
        <authorList>
            <person name="Guo L."/>
            <person name="Winzer T."/>
            <person name="Yang X."/>
            <person name="Li Y."/>
            <person name="Ning Z."/>
            <person name="He Z."/>
            <person name="Teodor R."/>
            <person name="Lu Y."/>
            <person name="Bowser T.A."/>
            <person name="Graham I.A."/>
            <person name="Ye K."/>
        </authorList>
    </citation>
    <scope>NUCLEOTIDE SEQUENCE [LARGE SCALE GENOMIC DNA]</scope>
    <source>
        <strain evidence="16">cv. HN1</strain>
        <tissue evidence="15">Leaves</tissue>
    </source>
</reference>
<evidence type="ECO:0000256" key="7">
    <source>
        <dbReference type="ARBA" id="ARBA00023136"/>
    </source>
</evidence>
<dbReference type="CDD" id="cd04592">
    <property type="entry name" value="CBS_pair_voltage-gated_CLC_euk_bac"/>
    <property type="match status" value="1"/>
</dbReference>
<dbReference type="SUPFAM" id="SSF81340">
    <property type="entry name" value="Clc chloride channel"/>
    <property type="match status" value="1"/>
</dbReference>
<comment type="similarity">
    <text evidence="2 12">Belongs to the chloride channel (TC 2.A.49) family.</text>
</comment>
<dbReference type="Pfam" id="PF00571">
    <property type="entry name" value="CBS"/>
    <property type="match status" value="1"/>
</dbReference>
<dbReference type="Gramene" id="RZC53521">
    <property type="protein sequence ID" value="RZC53521"/>
    <property type="gene ID" value="C5167_012382"/>
</dbReference>
<feature type="transmembrane region" description="Helical" evidence="12">
    <location>
        <begin position="225"/>
        <end position="246"/>
    </location>
</feature>
<dbReference type="SUPFAM" id="SSF54631">
    <property type="entry name" value="CBS-domain pair"/>
    <property type="match status" value="1"/>
</dbReference>
<evidence type="ECO:0000256" key="11">
    <source>
        <dbReference type="PROSITE-ProRule" id="PRU00703"/>
    </source>
</evidence>
<keyword evidence="5 12" id="KW-1133">Transmembrane helix</keyword>
<keyword evidence="8" id="KW-0869">Chloride channel</keyword>
<feature type="transmembrane region" description="Helical" evidence="12">
    <location>
        <begin position="410"/>
        <end position="428"/>
    </location>
</feature>
<accession>A0A4Y7J0P8</accession>
<keyword evidence="3 12" id="KW-0813">Transport</keyword>
<name>A0A4Y7J0P8_PAPSO</name>
<evidence type="ECO:0000313" key="16">
    <source>
        <dbReference type="Proteomes" id="UP000316621"/>
    </source>
</evidence>
<dbReference type="Gene3D" id="1.10.3080.10">
    <property type="entry name" value="Clc chloride channel"/>
    <property type="match status" value="1"/>
</dbReference>
<dbReference type="GO" id="GO:0005254">
    <property type="term" value="F:chloride channel activity"/>
    <property type="evidence" value="ECO:0007669"/>
    <property type="project" value="UniProtKB-UniRule"/>
</dbReference>
<evidence type="ECO:0000256" key="8">
    <source>
        <dbReference type="ARBA" id="ARBA00023173"/>
    </source>
</evidence>
<dbReference type="SMART" id="SM00116">
    <property type="entry name" value="CBS"/>
    <property type="match status" value="2"/>
</dbReference>
<dbReference type="GO" id="GO:0034707">
    <property type="term" value="C:chloride channel complex"/>
    <property type="evidence" value="ECO:0007669"/>
    <property type="project" value="UniProtKB-KW"/>
</dbReference>
<evidence type="ECO:0000256" key="5">
    <source>
        <dbReference type="ARBA" id="ARBA00022989"/>
    </source>
</evidence>
<dbReference type="STRING" id="3469.A0A4Y7J0P8"/>
<dbReference type="PANTHER" id="PTHR43427">
    <property type="entry name" value="CHLORIDE CHANNEL PROTEIN CLC-E"/>
    <property type="match status" value="1"/>
</dbReference>
<keyword evidence="10" id="KW-0407">Ion channel</keyword>
<dbReference type="InterPro" id="IPR046342">
    <property type="entry name" value="CBS_dom_sf"/>
</dbReference>
<feature type="transmembrane region" description="Helical" evidence="12">
    <location>
        <begin position="274"/>
        <end position="294"/>
    </location>
</feature>
<dbReference type="AlphaFoldDB" id="A0A4Y7J0P8"/>
<dbReference type="InterPro" id="IPR001807">
    <property type="entry name" value="ClC"/>
</dbReference>
<dbReference type="GO" id="GO:0009535">
    <property type="term" value="C:chloroplast thylakoid membrane"/>
    <property type="evidence" value="ECO:0007669"/>
    <property type="project" value="TreeGrafter"/>
</dbReference>
<comment type="subcellular location">
    <subcellularLocation>
        <location evidence="1 12">Membrane</location>
        <topology evidence="1 12">Multi-pass membrane protein</topology>
    </subcellularLocation>
</comment>
<dbReference type="InterPro" id="IPR014743">
    <property type="entry name" value="Cl-channel_core"/>
</dbReference>
<keyword evidence="9 12" id="KW-0868">Chloride</keyword>
<keyword evidence="11" id="KW-0129">CBS domain</keyword>
<keyword evidence="6 12" id="KW-0406">Ion transport</keyword>
<feature type="domain" description="CBS" evidence="14">
    <location>
        <begin position="728"/>
        <end position="786"/>
    </location>
</feature>
<keyword evidence="7 12" id="KW-0472">Membrane</keyword>
<dbReference type="InterPro" id="IPR050368">
    <property type="entry name" value="ClC-type_chloride_channel"/>
</dbReference>
<sequence>MNRRIISSKSSSSPPKREETCYYRYLKPGALAQIRDSRILRANNLLRGVSASKLAQIAAASVTSTTVTNVQNSSIAANEGAMLFCNRWKKNISQEASVWVKMMNNADTYMEEGRASVLHGRSNKPKTKMVCRRLARALSFAFCKSLSSLLPKIVIAKSDESVVDCFVEREKPIAFLKPLRVKSTDSTEPDNFAQVLNVDKKWIGEEEEEVGNPLQGKKEKERLDIIAACIIGLCTGVGVVLFNFTVHELRDILWDGFPSKGATWLRQQPLEDRWVRVIIVPTGGGVLVAMLNSLRSYLSVPSKSQGMLLSNVKASFRPVLKAFAASVTLGSGNALGPEGPSVEIGASIAKGISSVFGMSNQRRTSLVAAGSAAGIASGFNAAIAGCFFAVESVLWPSPAADSSPSLTNTTSMVILSAVIAAIISEVGLGSEPAFKVPEYDFRSPSELPLYLLLGVLCGLVSLTLSRCTSYAITAVEKSQKVTGIPKVVFPVIGGLSVGVIALAYPEILYWGFENVDLLLESNPYVKGLPADLLLQLIGVKIITTSFCRASGLVGGYYAPSLFIGAATGMAYGKLVEQAVFLSDPIFHLSILEVASPQAYGLVGMAATLAGVCQVPLTAVLLLFQLTQDYRIVLPLLGAVGCSSWIASGQVIKRDSRDKRVSLESKRNVMQNTSQSPFNSAELSSNSSSDKKSSNGGDELCELESSLCLDDSGTELKAIEERITVSQAMRIRYVTVLMSTFLTEAVTLMLEERQSCAMIVDNENFVIGFLTLDDIQEFSSRRGQGEVQNLTVSEMCHLKEGKCRVLWTATPDMNLLSVESVMDTLGVNQLPVVIEHVQGYGGYPVGLIDKECINLACRIAATRESLGLSPAPEKN</sequence>
<proteinExistence type="inferred from homology"/>
<dbReference type="Pfam" id="PF00654">
    <property type="entry name" value="Voltage_CLC"/>
    <property type="match status" value="1"/>
</dbReference>
<dbReference type="PROSITE" id="PS51371">
    <property type="entry name" value="CBS"/>
    <property type="match status" value="1"/>
</dbReference>
<comment type="caution">
    <text evidence="12">Lacks conserved residue(s) required for the propagation of feature annotation.</text>
</comment>
<evidence type="ECO:0000256" key="13">
    <source>
        <dbReference type="SAM" id="MobiDB-lite"/>
    </source>
</evidence>
<evidence type="ECO:0000313" key="15">
    <source>
        <dbReference type="EMBL" id="RZC53521.1"/>
    </source>
</evidence>
<feature type="compositionally biased region" description="Polar residues" evidence="13">
    <location>
        <begin position="667"/>
        <end position="682"/>
    </location>
</feature>
<dbReference type="PRINTS" id="PR00762">
    <property type="entry name" value="CLCHANNEL"/>
</dbReference>
<feature type="transmembrane region" description="Helical" evidence="12">
    <location>
        <begin position="598"/>
        <end position="625"/>
    </location>
</feature>
<dbReference type="InterPro" id="IPR000644">
    <property type="entry name" value="CBS_dom"/>
</dbReference>
<dbReference type="OMA" id="CTALSME"/>
<keyword evidence="16" id="KW-1185">Reference proteome</keyword>
<dbReference type="PANTHER" id="PTHR43427:SF6">
    <property type="entry name" value="CHLORIDE CHANNEL PROTEIN CLC-E"/>
    <property type="match status" value="1"/>
</dbReference>
<feature type="transmembrane region" description="Helical" evidence="12">
    <location>
        <begin position="484"/>
        <end position="504"/>
    </location>
</feature>
<dbReference type="CDD" id="cd00400">
    <property type="entry name" value="Voltage_gated_ClC"/>
    <property type="match status" value="1"/>
</dbReference>
<feature type="transmembrane region" description="Helical" evidence="12">
    <location>
        <begin position="631"/>
        <end position="651"/>
    </location>
</feature>
<feature type="region of interest" description="Disordered" evidence="13">
    <location>
        <begin position="662"/>
        <end position="697"/>
    </location>
</feature>
<feature type="compositionally biased region" description="Low complexity" evidence="13">
    <location>
        <begin position="683"/>
        <end position="697"/>
    </location>
</feature>
<dbReference type="EMBL" id="CM010717">
    <property type="protein sequence ID" value="RZC53521.1"/>
    <property type="molecule type" value="Genomic_DNA"/>
</dbReference>
<dbReference type="Gene3D" id="3.10.580.10">
    <property type="entry name" value="CBS-domain"/>
    <property type="match status" value="1"/>
</dbReference>
<evidence type="ECO:0000256" key="12">
    <source>
        <dbReference type="RuleBase" id="RU361221"/>
    </source>
</evidence>
<evidence type="ECO:0000256" key="9">
    <source>
        <dbReference type="ARBA" id="ARBA00023214"/>
    </source>
</evidence>
<evidence type="ECO:0000256" key="10">
    <source>
        <dbReference type="ARBA" id="ARBA00023303"/>
    </source>
</evidence>
<evidence type="ECO:0000259" key="14">
    <source>
        <dbReference type="PROSITE" id="PS51371"/>
    </source>
</evidence>
<evidence type="ECO:0000256" key="3">
    <source>
        <dbReference type="ARBA" id="ARBA00022448"/>
    </source>
</evidence>
<evidence type="ECO:0000256" key="6">
    <source>
        <dbReference type="ARBA" id="ARBA00023065"/>
    </source>
</evidence>
<evidence type="ECO:0000256" key="2">
    <source>
        <dbReference type="ARBA" id="ARBA00009476"/>
    </source>
</evidence>
<organism evidence="15 16">
    <name type="scientific">Papaver somniferum</name>
    <name type="common">Opium poppy</name>
    <dbReference type="NCBI Taxonomy" id="3469"/>
    <lineage>
        <taxon>Eukaryota</taxon>
        <taxon>Viridiplantae</taxon>
        <taxon>Streptophyta</taxon>
        <taxon>Embryophyta</taxon>
        <taxon>Tracheophyta</taxon>
        <taxon>Spermatophyta</taxon>
        <taxon>Magnoliopsida</taxon>
        <taxon>Ranunculales</taxon>
        <taxon>Papaveraceae</taxon>
        <taxon>Papaveroideae</taxon>
        <taxon>Papaver</taxon>
    </lineage>
</organism>
<protein>
    <recommendedName>
        <fullName evidence="12">Chloride channel protein</fullName>
    </recommendedName>
</protein>
<feature type="transmembrane region" description="Helical" evidence="12">
    <location>
        <begin position="366"/>
        <end position="390"/>
    </location>
</feature>
<dbReference type="Proteomes" id="UP000316621">
    <property type="component" value="Chromosome 3"/>
</dbReference>
<evidence type="ECO:0000256" key="1">
    <source>
        <dbReference type="ARBA" id="ARBA00004141"/>
    </source>
</evidence>